<dbReference type="KEGG" id="fau:Fraau_2458"/>
<name>H8L6E4_FRAAD</name>
<evidence type="ECO:0000313" key="2">
    <source>
        <dbReference type="EMBL" id="AFC86821.1"/>
    </source>
</evidence>
<feature type="region of interest" description="Disordered" evidence="1">
    <location>
        <begin position="1"/>
        <end position="20"/>
    </location>
</feature>
<dbReference type="HOGENOM" id="CLU_1426080_0_0_6"/>
<organism evidence="2 3">
    <name type="scientific">Frateuria aurantia (strain ATCC 33424 / DSM 6220 / KCTC 2777 / LMG 1558 / NBRC 3245 / NCIMB 13370)</name>
    <name type="common">Acetobacter aurantius</name>
    <dbReference type="NCBI Taxonomy" id="767434"/>
    <lineage>
        <taxon>Bacteria</taxon>
        <taxon>Pseudomonadati</taxon>
        <taxon>Pseudomonadota</taxon>
        <taxon>Gammaproteobacteria</taxon>
        <taxon>Lysobacterales</taxon>
        <taxon>Rhodanobacteraceae</taxon>
        <taxon>Frateuria</taxon>
    </lineage>
</organism>
<dbReference type="STRING" id="767434.Fraau_2458"/>
<dbReference type="AlphaFoldDB" id="H8L6E4"/>
<evidence type="ECO:0000313" key="3">
    <source>
        <dbReference type="Proteomes" id="UP000005234"/>
    </source>
</evidence>
<accession>H8L6E4</accession>
<gene>
    <name evidence="2" type="ordered locus">Fraau_2458</name>
</gene>
<sequence length="190" mass="20176">MPSSNWAPPTPAPEAPHAPDLRIRGTGIACLSSPAPVASAWLAQSCHPRRTAATSPNRLLTTCTLSPHTSQVRSIPIAGKHPHAAGCPVQSAPTRYHRTACLGSHRHDHPYGRPSVSINPLQGSPMIYTSICCNAIFKTIIPAPSFVERSVKACIECSQITAPIRQLAARSPSSSSPSRRAAVCRIAAKR</sequence>
<evidence type="ECO:0000256" key="1">
    <source>
        <dbReference type="SAM" id="MobiDB-lite"/>
    </source>
</evidence>
<dbReference type="EMBL" id="CP003350">
    <property type="protein sequence ID" value="AFC86821.1"/>
    <property type="molecule type" value="Genomic_DNA"/>
</dbReference>
<reference evidence="2" key="1">
    <citation type="submission" date="2012-02" db="EMBL/GenBank/DDBJ databases">
        <title>The complete genome of Frateuria aurantia DSM 6220.</title>
        <authorList>
            <consortium name="US DOE Joint Genome Institute (JGI-PGF)"/>
            <person name="Lucas S."/>
            <person name="Copeland A."/>
            <person name="Lapidus A."/>
            <person name="Glavina del Rio T."/>
            <person name="Dalin E."/>
            <person name="Tice H."/>
            <person name="Bruce D."/>
            <person name="Goodwin L."/>
            <person name="Pitluck S."/>
            <person name="Peters L."/>
            <person name="Ovchinnikova G."/>
            <person name="Teshima H."/>
            <person name="Kyrpides N."/>
            <person name="Mavromatis K."/>
            <person name="Ivanova N."/>
            <person name="Brettin T."/>
            <person name="Detter J.C."/>
            <person name="Han C."/>
            <person name="Larimer F."/>
            <person name="Land M."/>
            <person name="Hauser L."/>
            <person name="Markowitz V."/>
            <person name="Cheng J.-F."/>
            <person name="Hugenholtz P."/>
            <person name="Woyke T."/>
            <person name="Wu D."/>
            <person name="Brambilla E."/>
            <person name="Klenk H.-P."/>
            <person name="Eisen J.A."/>
        </authorList>
    </citation>
    <scope>NUCLEOTIDE SEQUENCE</scope>
    <source>
        <strain evidence="2">DSM 6220</strain>
    </source>
</reference>
<proteinExistence type="predicted"/>
<dbReference type="Proteomes" id="UP000005234">
    <property type="component" value="Chromosome"/>
</dbReference>
<protein>
    <submittedName>
        <fullName evidence="2">Uncharacterized protein</fullName>
    </submittedName>
</protein>
<keyword evidence="3" id="KW-1185">Reference proteome</keyword>